<evidence type="ECO:0000313" key="2">
    <source>
        <dbReference type="Proteomes" id="UP001206572"/>
    </source>
</evidence>
<dbReference type="NCBIfam" id="NF033857">
    <property type="entry name" value="BPSL0067_fam"/>
    <property type="match status" value="1"/>
</dbReference>
<keyword evidence="2" id="KW-1185">Reference proteome</keyword>
<dbReference type="Proteomes" id="UP001206572">
    <property type="component" value="Unassembled WGS sequence"/>
</dbReference>
<sequence length="136" mass="15121">MPHVYSEVDKLQRHGLIDGGNCVSLIKAFPPGLIGQSTLVWKEGARVLGNRTLARGTAIATFENGKYPRRGAGQGNHAAFFLWHTSDGFWVMDQYRSTNPPRAYVGKRFLPKRGKNKDGTYIDPSNNAEAFSVIER</sequence>
<dbReference type="EMBL" id="JANUHA010000010">
    <property type="protein sequence ID" value="MCS0597635.1"/>
    <property type="molecule type" value="Genomic_DNA"/>
</dbReference>
<comment type="caution">
    <text evidence="1">The sequence shown here is derived from an EMBL/GenBank/DDBJ whole genome shotgun (WGS) entry which is preliminary data.</text>
</comment>
<gene>
    <name evidence="1" type="ORF">NX780_14895</name>
</gene>
<name>A0ABT2AN75_9BURK</name>
<protein>
    <submittedName>
        <fullName evidence="1">BPSL0067 family protein</fullName>
    </submittedName>
</protein>
<organism evidence="1 2">
    <name type="scientific">Massilia agri</name>
    <dbReference type="NCBI Taxonomy" id="1886785"/>
    <lineage>
        <taxon>Bacteria</taxon>
        <taxon>Pseudomonadati</taxon>
        <taxon>Pseudomonadota</taxon>
        <taxon>Betaproteobacteria</taxon>
        <taxon>Burkholderiales</taxon>
        <taxon>Oxalobacteraceae</taxon>
        <taxon>Telluria group</taxon>
        <taxon>Massilia</taxon>
    </lineage>
</organism>
<accession>A0ABT2AN75</accession>
<dbReference type="InterPro" id="IPR047746">
    <property type="entry name" value="Dae2/Tae2-like"/>
</dbReference>
<proteinExistence type="predicted"/>
<dbReference type="RefSeq" id="WP_258828659.1">
    <property type="nucleotide sequence ID" value="NZ_JANUHA010000010.1"/>
</dbReference>
<reference evidence="1 2" key="1">
    <citation type="submission" date="2022-08" db="EMBL/GenBank/DDBJ databases">
        <title>Reclassification of Massilia species as members of the genera Telluria, Duganella, Pseudoduganella, Mokoshia gen. nov. and Zemynaea gen. nov. using orthogonal and non-orthogonal genome-based approaches.</title>
        <authorList>
            <person name="Bowman J.P."/>
        </authorList>
    </citation>
    <scope>NUCLEOTIDE SEQUENCE [LARGE SCALE GENOMIC DNA]</scope>
    <source>
        <strain evidence="1 2">JCM 31661</strain>
    </source>
</reference>
<evidence type="ECO:0000313" key="1">
    <source>
        <dbReference type="EMBL" id="MCS0597635.1"/>
    </source>
</evidence>